<gene>
    <name evidence="8" type="ORF">ACFOEN_09070</name>
</gene>
<name>A0ABV7H8S9_9BURK</name>
<feature type="compositionally biased region" description="Low complexity" evidence="5">
    <location>
        <begin position="72"/>
        <end position="91"/>
    </location>
</feature>
<evidence type="ECO:0000256" key="6">
    <source>
        <dbReference type="SAM" id="SignalP"/>
    </source>
</evidence>
<reference evidence="9" key="1">
    <citation type="journal article" date="2019" name="Int. J. Syst. Evol. Microbiol.">
        <title>The Global Catalogue of Microorganisms (GCM) 10K type strain sequencing project: providing services to taxonomists for standard genome sequencing and annotation.</title>
        <authorList>
            <consortium name="The Broad Institute Genomics Platform"/>
            <consortium name="The Broad Institute Genome Sequencing Center for Infectious Disease"/>
            <person name="Wu L."/>
            <person name="Ma J."/>
        </authorList>
    </citation>
    <scope>NUCLEOTIDE SEQUENCE [LARGE SCALE GENOMIC DNA]</scope>
    <source>
        <strain evidence="9">KCTC 52168</strain>
    </source>
</reference>
<feature type="domain" description="TonB C-terminal" evidence="7">
    <location>
        <begin position="226"/>
        <end position="283"/>
    </location>
</feature>
<evidence type="ECO:0000256" key="1">
    <source>
        <dbReference type="ARBA" id="ARBA00004167"/>
    </source>
</evidence>
<dbReference type="Gene3D" id="3.30.2420.10">
    <property type="entry name" value="TonB"/>
    <property type="match status" value="1"/>
</dbReference>
<feature type="signal peptide" evidence="6">
    <location>
        <begin position="1"/>
        <end position="21"/>
    </location>
</feature>
<keyword evidence="4" id="KW-0472">Membrane</keyword>
<keyword evidence="6" id="KW-0732">Signal</keyword>
<evidence type="ECO:0000256" key="3">
    <source>
        <dbReference type="ARBA" id="ARBA00022989"/>
    </source>
</evidence>
<dbReference type="EMBL" id="JBHRTI010000004">
    <property type="protein sequence ID" value="MFC3147792.1"/>
    <property type="molecule type" value="Genomic_DNA"/>
</dbReference>
<accession>A0ABV7H8S9</accession>
<keyword evidence="3" id="KW-1133">Transmembrane helix</keyword>
<protein>
    <submittedName>
        <fullName evidence="8">Energy transducer TonB</fullName>
    </submittedName>
</protein>
<feature type="region of interest" description="Disordered" evidence="5">
    <location>
        <begin position="28"/>
        <end position="91"/>
    </location>
</feature>
<dbReference type="RefSeq" id="WP_377303175.1">
    <property type="nucleotide sequence ID" value="NZ_CP180191.1"/>
</dbReference>
<comment type="caution">
    <text evidence="8">The sequence shown here is derived from an EMBL/GenBank/DDBJ whole genome shotgun (WGS) entry which is preliminary data.</text>
</comment>
<evidence type="ECO:0000256" key="2">
    <source>
        <dbReference type="ARBA" id="ARBA00022692"/>
    </source>
</evidence>
<evidence type="ECO:0000259" key="7">
    <source>
        <dbReference type="Pfam" id="PF03544"/>
    </source>
</evidence>
<keyword evidence="2" id="KW-0812">Transmembrane</keyword>
<feature type="compositionally biased region" description="Polar residues" evidence="5">
    <location>
        <begin position="28"/>
        <end position="44"/>
    </location>
</feature>
<evidence type="ECO:0000256" key="4">
    <source>
        <dbReference type="ARBA" id="ARBA00023136"/>
    </source>
</evidence>
<proteinExistence type="predicted"/>
<evidence type="ECO:0000313" key="8">
    <source>
        <dbReference type="EMBL" id="MFC3147792.1"/>
    </source>
</evidence>
<dbReference type="Pfam" id="PF03544">
    <property type="entry name" value="TonB_C"/>
    <property type="match status" value="1"/>
</dbReference>
<comment type="subcellular location">
    <subcellularLocation>
        <location evidence="1">Membrane</location>
        <topology evidence="1">Single-pass membrane protein</topology>
    </subcellularLocation>
</comment>
<organism evidence="8 9">
    <name type="scientific">Piscinibacterium candidicorallinum</name>
    <dbReference type="NCBI Taxonomy" id="1793872"/>
    <lineage>
        <taxon>Bacteria</taxon>
        <taxon>Pseudomonadati</taxon>
        <taxon>Pseudomonadota</taxon>
        <taxon>Betaproteobacteria</taxon>
        <taxon>Burkholderiales</taxon>
        <taxon>Piscinibacterium</taxon>
    </lineage>
</organism>
<dbReference type="InterPro" id="IPR006260">
    <property type="entry name" value="TonB/TolA_C"/>
</dbReference>
<evidence type="ECO:0000256" key="5">
    <source>
        <dbReference type="SAM" id="MobiDB-lite"/>
    </source>
</evidence>
<evidence type="ECO:0000313" key="9">
    <source>
        <dbReference type="Proteomes" id="UP001595556"/>
    </source>
</evidence>
<sequence>MSAIRLTALAAALCALLGAHATSLAQTAQPAPSSGNAQGNSQESVSDRTRRLADNPLKWIMMQDDRPRRGNAPAPANTQRPATPAAAAAAAPAQASAAGTGAARPAAAATAPAAATAAAPAAATTAAPGAAARPAAAPAPAAAAPATTPPASVSTPAATGATAATAAGVAAAPAAATQQAAPAVPAAAIAAPTAAAAPVVEEDQPLKLVKQVAPEIGRSILQRGIRKGDVRVSFTVMPDGTVTDAAIVSSTNSVLNAPILAAVRQWRYEPIKRPQQHGAQIAFDLEQ</sequence>
<dbReference type="Proteomes" id="UP001595556">
    <property type="component" value="Unassembled WGS sequence"/>
</dbReference>
<feature type="chain" id="PRO_5046123467" evidence="6">
    <location>
        <begin position="22"/>
        <end position="287"/>
    </location>
</feature>
<dbReference type="InterPro" id="IPR037682">
    <property type="entry name" value="TonB_C"/>
</dbReference>
<dbReference type="SUPFAM" id="SSF74653">
    <property type="entry name" value="TolA/TonB C-terminal domain"/>
    <property type="match status" value="1"/>
</dbReference>
<keyword evidence="9" id="KW-1185">Reference proteome</keyword>
<dbReference type="NCBIfam" id="TIGR01352">
    <property type="entry name" value="tonB_Cterm"/>
    <property type="match status" value="1"/>
</dbReference>